<sequence>LGPVRFVLKSTWIEGSTSLNPSQSTPIPLSSHGFGMKHDAAGSALHFLARFGSTRRRR</sequence>
<name>A0A3L6GC22_MAIZE</name>
<dbReference type="EMBL" id="NCVQ01000002">
    <property type="protein sequence ID" value="PWZ46067.1"/>
    <property type="molecule type" value="Genomic_DNA"/>
</dbReference>
<dbReference type="AlphaFoldDB" id="A0A3L6GC22"/>
<reference evidence="1" key="1">
    <citation type="journal article" date="2018" name="Nat. Genet.">
        <title>Extensive intraspecific gene order and gene structural variations between Mo17 and other maize genomes.</title>
        <authorList>
            <person name="Sun S."/>
            <person name="Zhou Y."/>
            <person name="Chen J."/>
            <person name="Shi J."/>
            <person name="Zhao H."/>
            <person name="Zhao H."/>
            <person name="Song W."/>
            <person name="Zhang M."/>
            <person name="Cui Y."/>
            <person name="Dong X."/>
            <person name="Liu H."/>
            <person name="Ma X."/>
            <person name="Jiao Y."/>
            <person name="Wang B."/>
            <person name="Wei X."/>
            <person name="Stein J.C."/>
            <person name="Glaubitz J.C."/>
            <person name="Lu F."/>
            <person name="Yu G."/>
            <person name="Liang C."/>
            <person name="Fengler K."/>
            <person name="Li B."/>
            <person name="Rafalski A."/>
            <person name="Schnable P.S."/>
            <person name="Ware D.H."/>
            <person name="Buckler E.S."/>
            <person name="Lai J."/>
        </authorList>
    </citation>
    <scope>NUCLEOTIDE SEQUENCE [LARGE SCALE GENOMIC DNA]</scope>
    <source>
        <tissue evidence="1">Seedling</tissue>
    </source>
</reference>
<proteinExistence type="predicted"/>
<dbReference type="Proteomes" id="UP000251960">
    <property type="component" value="Chromosome 10"/>
</dbReference>
<comment type="caution">
    <text evidence="1">The sequence shown here is derived from an EMBL/GenBank/DDBJ whole genome shotgun (WGS) entry which is preliminary data.</text>
</comment>
<organism evidence="1">
    <name type="scientific">Zea mays</name>
    <name type="common">Maize</name>
    <dbReference type="NCBI Taxonomy" id="4577"/>
    <lineage>
        <taxon>Eukaryota</taxon>
        <taxon>Viridiplantae</taxon>
        <taxon>Streptophyta</taxon>
        <taxon>Embryophyta</taxon>
        <taxon>Tracheophyta</taxon>
        <taxon>Spermatophyta</taxon>
        <taxon>Magnoliopsida</taxon>
        <taxon>Liliopsida</taxon>
        <taxon>Poales</taxon>
        <taxon>Poaceae</taxon>
        <taxon>PACMAD clade</taxon>
        <taxon>Panicoideae</taxon>
        <taxon>Andropogonodae</taxon>
        <taxon>Andropogoneae</taxon>
        <taxon>Tripsacinae</taxon>
        <taxon>Zea</taxon>
    </lineage>
</organism>
<accession>A0A3L6GC22</accession>
<evidence type="ECO:0000313" key="1">
    <source>
        <dbReference type="EMBL" id="PWZ46067.1"/>
    </source>
</evidence>
<feature type="non-terminal residue" evidence="1">
    <location>
        <position position="1"/>
    </location>
</feature>
<protein>
    <submittedName>
        <fullName evidence="1">Uncharacterized protein</fullName>
    </submittedName>
</protein>
<gene>
    <name evidence="1" type="ORF">Zm00014a_019972</name>
</gene>